<dbReference type="Gene3D" id="1.20.140.150">
    <property type="match status" value="1"/>
</dbReference>
<keyword evidence="5" id="KW-1003">Cell membrane</keyword>
<sequence length="235" mass="26976">IAYYTTNTLRRTKRSVKEYIFKFSGLICCTSTLVSEIILADSQCWRLWEFNNKDVQFVSIGLWEAYYTQDFNISASMTRMLVHTPINSTWNKSSEFQYLQVLIAWAILMKILVLVFTSVAIKISCMEDQLIEIQLFCYKISAIILAVSSLFTLVTVTLNYLVDMYGQTTLDFSPDFPVKMEDIIKKHCTKVFPMGVLTTTMSLFGVILFLCEMISLKVQSQVKAQYASNLAEQKV</sequence>
<evidence type="ECO:0000256" key="6">
    <source>
        <dbReference type="ARBA" id="ARBA00022692"/>
    </source>
</evidence>
<evidence type="ECO:0000256" key="3">
    <source>
        <dbReference type="ARBA" id="ARBA00008295"/>
    </source>
</evidence>
<name>A0A8C8UMY8_PERMB</name>
<feature type="transmembrane region" description="Helical" evidence="10">
    <location>
        <begin position="98"/>
        <end position="121"/>
    </location>
</feature>
<dbReference type="InterPro" id="IPR006187">
    <property type="entry name" value="Claudin"/>
</dbReference>
<comment type="subcellular location">
    <subcellularLocation>
        <location evidence="1">Cell junction</location>
        <location evidence="1">Tight junction</location>
    </subcellularLocation>
    <subcellularLocation>
        <location evidence="2">Cell membrane</location>
        <topology evidence="2">Multi-pass membrane protein</topology>
    </subcellularLocation>
</comment>
<reference evidence="11 12" key="1">
    <citation type="submission" date="2018-10" db="EMBL/GenBank/DDBJ databases">
        <title>Improved assembly of the deer mouse Peromyscus maniculatus genome.</title>
        <authorList>
            <person name="Lassance J.-M."/>
            <person name="Hoekstra H.E."/>
        </authorList>
    </citation>
    <scope>NUCLEOTIDE SEQUENCE [LARGE SCALE GENOMIC DNA]</scope>
</reference>
<keyword evidence="9 10" id="KW-0472">Membrane</keyword>
<evidence type="ECO:0000256" key="1">
    <source>
        <dbReference type="ARBA" id="ARBA00004435"/>
    </source>
</evidence>
<keyword evidence="6 10" id="KW-0812">Transmembrane</keyword>
<evidence type="ECO:0000256" key="5">
    <source>
        <dbReference type="ARBA" id="ARBA00022475"/>
    </source>
</evidence>
<evidence type="ECO:0000313" key="11">
    <source>
        <dbReference type="Ensembl" id="ENSPEMP00000034052.1"/>
    </source>
</evidence>
<dbReference type="AlphaFoldDB" id="A0A8C8UMY8"/>
<evidence type="ECO:0000256" key="4">
    <source>
        <dbReference type="ARBA" id="ARBA00022427"/>
    </source>
</evidence>
<accession>A0A8C8UMY8</accession>
<reference evidence="11" key="3">
    <citation type="submission" date="2025-09" db="UniProtKB">
        <authorList>
            <consortium name="Ensembl"/>
        </authorList>
    </citation>
    <scope>IDENTIFICATION</scope>
</reference>
<keyword evidence="7" id="KW-0965">Cell junction</keyword>
<keyword evidence="8 10" id="KW-1133">Transmembrane helix</keyword>
<dbReference type="Proteomes" id="UP000694547">
    <property type="component" value="Chromosome X"/>
</dbReference>
<keyword evidence="12" id="KW-1185">Reference proteome</keyword>
<evidence type="ECO:0000313" key="12">
    <source>
        <dbReference type="Proteomes" id="UP000694547"/>
    </source>
</evidence>
<dbReference type="Ensembl" id="ENSPEMT00000041350.1">
    <property type="protein sequence ID" value="ENSPEMP00000034052.1"/>
    <property type="gene ID" value="ENSPEMG00000028761.1"/>
</dbReference>
<dbReference type="GO" id="GO:0005198">
    <property type="term" value="F:structural molecule activity"/>
    <property type="evidence" value="ECO:0007669"/>
    <property type="project" value="InterPro"/>
</dbReference>
<feature type="transmembrane region" description="Helical" evidence="10">
    <location>
        <begin position="19"/>
        <end position="40"/>
    </location>
</feature>
<evidence type="ECO:0000256" key="2">
    <source>
        <dbReference type="ARBA" id="ARBA00004651"/>
    </source>
</evidence>
<dbReference type="GO" id="GO:0005886">
    <property type="term" value="C:plasma membrane"/>
    <property type="evidence" value="ECO:0007669"/>
    <property type="project" value="UniProtKB-SubCell"/>
</dbReference>
<keyword evidence="4" id="KW-0796">Tight junction</keyword>
<protein>
    <submittedName>
        <fullName evidence="11">Uncharacterized protein</fullName>
    </submittedName>
</protein>
<feature type="transmembrane region" description="Helical" evidence="10">
    <location>
        <begin position="142"/>
        <end position="162"/>
    </location>
</feature>
<reference evidence="11" key="2">
    <citation type="submission" date="2025-08" db="UniProtKB">
        <authorList>
            <consortium name="Ensembl"/>
        </authorList>
    </citation>
    <scope>IDENTIFICATION</scope>
</reference>
<evidence type="ECO:0000256" key="10">
    <source>
        <dbReference type="SAM" id="Phobius"/>
    </source>
</evidence>
<evidence type="ECO:0000256" key="9">
    <source>
        <dbReference type="ARBA" id="ARBA00023136"/>
    </source>
</evidence>
<proteinExistence type="inferred from homology"/>
<feature type="transmembrane region" description="Helical" evidence="10">
    <location>
        <begin position="191"/>
        <end position="211"/>
    </location>
</feature>
<organism evidence="11 12">
    <name type="scientific">Peromyscus maniculatus bairdii</name>
    <name type="common">Prairie deer mouse</name>
    <dbReference type="NCBI Taxonomy" id="230844"/>
    <lineage>
        <taxon>Eukaryota</taxon>
        <taxon>Metazoa</taxon>
        <taxon>Chordata</taxon>
        <taxon>Craniata</taxon>
        <taxon>Vertebrata</taxon>
        <taxon>Euteleostomi</taxon>
        <taxon>Mammalia</taxon>
        <taxon>Eutheria</taxon>
        <taxon>Euarchontoglires</taxon>
        <taxon>Glires</taxon>
        <taxon>Rodentia</taxon>
        <taxon>Myomorpha</taxon>
        <taxon>Muroidea</taxon>
        <taxon>Cricetidae</taxon>
        <taxon>Neotominae</taxon>
        <taxon>Peromyscus</taxon>
    </lineage>
</organism>
<dbReference type="GeneTree" id="ENSGT00520000056155"/>
<dbReference type="GO" id="GO:0005923">
    <property type="term" value="C:bicellular tight junction"/>
    <property type="evidence" value="ECO:0007669"/>
    <property type="project" value="UniProtKB-SubCell"/>
</dbReference>
<dbReference type="PANTHER" id="PTHR12002">
    <property type="entry name" value="CLAUDIN"/>
    <property type="match status" value="1"/>
</dbReference>
<evidence type="ECO:0000256" key="7">
    <source>
        <dbReference type="ARBA" id="ARBA00022949"/>
    </source>
</evidence>
<comment type="similarity">
    <text evidence="3">Belongs to the claudin family.</text>
</comment>
<evidence type="ECO:0000256" key="8">
    <source>
        <dbReference type="ARBA" id="ARBA00022989"/>
    </source>
</evidence>